<evidence type="ECO:0008006" key="10">
    <source>
        <dbReference type="Google" id="ProtNLM"/>
    </source>
</evidence>
<dbReference type="EMBL" id="FNKX01000005">
    <property type="protein sequence ID" value="SDR62578.1"/>
    <property type="molecule type" value="Genomic_DNA"/>
</dbReference>
<evidence type="ECO:0000256" key="3">
    <source>
        <dbReference type="ARBA" id="ARBA00022723"/>
    </source>
</evidence>
<evidence type="ECO:0000313" key="8">
    <source>
        <dbReference type="EMBL" id="SDR62578.1"/>
    </source>
</evidence>
<dbReference type="InterPro" id="IPR017972">
    <property type="entry name" value="Cyt_P450_CS"/>
</dbReference>
<dbReference type="FunFam" id="1.10.630.10:FF:000018">
    <property type="entry name" value="Cytochrome P450 monooxygenase"/>
    <property type="match status" value="1"/>
</dbReference>
<evidence type="ECO:0000313" key="9">
    <source>
        <dbReference type="Proteomes" id="UP000199365"/>
    </source>
</evidence>
<dbReference type="GO" id="GO:0020037">
    <property type="term" value="F:heme binding"/>
    <property type="evidence" value="ECO:0007669"/>
    <property type="project" value="InterPro"/>
</dbReference>
<dbReference type="Pfam" id="PF00067">
    <property type="entry name" value="p450"/>
    <property type="match status" value="1"/>
</dbReference>
<evidence type="ECO:0000256" key="4">
    <source>
        <dbReference type="ARBA" id="ARBA00023002"/>
    </source>
</evidence>
<dbReference type="PANTHER" id="PTHR46696:SF1">
    <property type="entry name" value="CYTOCHROME P450 YJIB-RELATED"/>
    <property type="match status" value="1"/>
</dbReference>
<dbReference type="AlphaFoldDB" id="A0A1H1KJT1"/>
<keyword evidence="9" id="KW-1185">Reference proteome</keyword>
<evidence type="ECO:0000256" key="6">
    <source>
        <dbReference type="ARBA" id="ARBA00023033"/>
    </source>
</evidence>
<dbReference type="InterPro" id="IPR002397">
    <property type="entry name" value="Cyt_P450_B"/>
</dbReference>
<dbReference type="Gene3D" id="1.10.630.10">
    <property type="entry name" value="Cytochrome P450"/>
    <property type="match status" value="1"/>
</dbReference>
<protein>
    <recommendedName>
        <fullName evidence="10">Cytochrome P450</fullName>
    </recommendedName>
</protein>
<evidence type="ECO:0000256" key="7">
    <source>
        <dbReference type="RuleBase" id="RU000461"/>
    </source>
</evidence>
<dbReference type="Proteomes" id="UP000199365">
    <property type="component" value="Unassembled WGS sequence"/>
</dbReference>
<dbReference type="GO" id="GO:0016705">
    <property type="term" value="F:oxidoreductase activity, acting on paired donors, with incorporation or reduction of molecular oxygen"/>
    <property type="evidence" value="ECO:0007669"/>
    <property type="project" value="InterPro"/>
</dbReference>
<dbReference type="PRINTS" id="PR00385">
    <property type="entry name" value="P450"/>
</dbReference>
<dbReference type="SUPFAM" id="SSF48264">
    <property type="entry name" value="Cytochrome P450"/>
    <property type="match status" value="1"/>
</dbReference>
<dbReference type="RefSeq" id="WP_090812700.1">
    <property type="nucleotide sequence ID" value="NZ_FNKX01000005.1"/>
</dbReference>
<evidence type="ECO:0000256" key="2">
    <source>
        <dbReference type="ARBA" id="ARBA00022617"/>
    </source>
</evidence>
<dbReference type="STRING" id="157910.SAMN05445850_8279"/>
<sequence length="414" mass="47527">MDFANFTTPDFYENPYPFYTDLRNEGPFVSLMPKIWMTGRYAVAETVLRDRRLGRWHEEYVRLRYGEDRKDDPVFQVFYQMVLMLNPPQHTRVRALLMKAFNASHTEEFAHLSLTVADDLIDRFIDHGSADLVSTYALRLPIMVICKLLGLDEADTGPFAEEMWALTVPFSRAFEASGMSSREVDDANASTLKLQAFFRSELDKRRRQPKNDLISRFLQVEENGQRMSDDEIVANIVFLFVAGHETTANMIGNALVALHRHPAELERLRRAPSLISACVIECLRFDSSVQMAFRDVLEDMELDGYRFSRGDTIFLCSGSANRDPARFMEPDRFQIGRADVDSRQLLNFGGGLHYCLGARLAMIELEAAIGTLLRRLPDLRIPDLDRLAWHPSNTLRGVELLQVTWNFRSRPNFA</sequence>
<dbReference type="GO" id="GO:0005506">
    <property type="term" value="F:iron ion binding"/>
    <property type="evidence" value="ECO:0007669"/>
    <property type="project" value="InterPro"/>
</dbReference>
<dbReference type="InterPro" id="IPR001128">
    <property type="entry name" value="Cyt_P450"/>
</dbReference>
<dbReference type="InterPro" id="IPR036396">
    <property type="entry name" value="Cyt_P450_sf"/>
</dbReference>
<keyword evidence="6 7" id="KW-0503">Monooxygenase</keyword>
<keyword evidence="3 7" id="KW-0479">Metal-binding</keyword>
<evidence type="ECO:0000256" key="1">
    <source>
        <dbReference type="ARBA" id="ARBA00010617"/>
    </source>
</evidence>
<dbReference type="GO" id="GO:0004497">
    <property type="term" value="F:monooxygenase activity"/>
    <property type="evidence" value="ECO:0007669"/>
    <property type="project" value="UniProtKB-KW"/>
</dbReference>
<keyword evidence="2 7" id="KW-0349">Heme</keyword>
<comment type="similarity">
    <text evidence="1 7">Belongs to the cytochrome P450 family.</text>
</comment>
<accession>A0A1H1KJT1</accession>
<name>A0A1H1KJT1_9BURK</name>
<dbReference type="PRINTS" id="PR00359">
    <property type="entry name" value="BP450"/>
</dbReference>
<reference evidence="9" key="1">
    <citation type="submission" date="2016-10" db="EMBL/GenBank/DDBJ databases">
        <authorList>
            <person name="Varghese N."/>
            <person name="Submissions S."/>
        </authorList>
    </citation>
    <scope>NUCLEOTIDE SEQUENCE [LARGE SCALE GENOMIC DNA]</scope>
    <source>
        <strain evidence="9">DUS833</strain>
    </source>
</reference>
<dbReference type="PROSITE" id="PS00086">
    <property type="entry name" value="CYTOCHROME_P450"/>
    <property type="match status" value="1"/>
</dbReference>
<organism evidence="8 9">
    <name type="scientific">Paraburkholderia tuberum</name>
    <dbReference type="NCBI Taxonomy" id="157910"/>
    <lineage>
        <taxon>Bacteria</taxon>
        <taxon>Pseudomonadati</taxon>
        <taxon>Pseudomonadota</taxon>
        <taxon>Betaproteobacteria</taxon>
        <taxon>Burkholderiales</taxon>
        <taxon>Burkholderiaceae</taxon>
        <taxon>Paraburkholderia</taxon>
    </lineage>
</organism>
<evidence type="ECO:0000256" key="5">
    <source>
        <dbReference type="ARBA" id="ARBA00023004"/>
    </source>
</evidence>
<dbReference type="CDD" id="cd20625">
    <property type="entry name" value="CYP164-like"/>
    <property type="match status" value="1"/>
</dbReference>
<dbReference type="PANTHER" id="PTHR46696">
    <property type="entry name" value="P450, PUTATIVE (EUROFUNG)-RELATED"/>
    <property type="match status" value="1"/>
</dbReference>
<keyword evidence="4 7" id="KW-0560">Oxidoreductase</keyword>
<proteinExistence type="inferred from homology"/>
<keyword evidence="5 7" id="KW-0408">Iron</keyword>
<gene>
    <name evidence="8" type="ORF">SAMN05445850_8279</name>
</gene>